<evidence type="ECO:0000259" key="3">
    <source>
        <dbReference type="Pfam" id="PF23598"/>
    </source>
</evidence>
<dbReference type="InterPro" id="IPR027417">
    <property type="entry name" value="P-loop_NTPase"/>
</dbReference>
<feature type="domain" description="Disease resistance R13L4/SHOC-2-like LRR" evidence="3">
    <location>
        <begin position="171"/>
        <end position="258"/>
    </location>
</feature>
<dbReference type="InterPro" id="IPR055414">
    <property type="entry name" value="LRR_R13L4/SHOC2-like"/>
</dbReference>
<dbReference type="Pfam" id="PF23598">
    <property type="entry name" value="LRR_14"/>
    <property type="match status" value="1"/>
</dbReference>
<dbReference type="InterPro" id="IPR044974">
    <property type="entry name" value="Disease_R_plants"/>
</dbReference>
<accession>A0A6N2MIX2</accession>
<evidence type="ECO:0000313" key="4">
    <source>
        <dbReference type="EMBL" id="VFU52811.1"/>
    </source>
</evidence>
<reference evidence="4" key="1">
    <citation type="submission" date="2019-03" db="EMBL/GenBank/DDBJ databases">
        <authorList>
            <person name="Mank J."/>
            <person name="Almeida P."/>
        </authorList>
    </citation>
    <scope>NUCLEOTIDE SEQUENCE</scope>
    <source>
        <strain evidence="4">78183</strain>
    </source>
</reference>
<dbReference type="SUPFAM" id="SSF52540">
    <property type="entry name" value="P-loop containing nucleoside triphosphate hydrolases"/>
    <property type="match status" value="1"/>
</dbReference>
<dbReference type="AlphaFoldDB" id="A0A6N2MIX2"/>
<dbReference type="SUPFAM" id="SSF52058">
    <property type="entry name" value="L domain-like"/>
    <property type="match status" value="1"/>
</dbReference>
<dbReference type="Gene3D" id="1.10.8.430">
    <property type="entry name" value="Helical domain of apoptotic protease-activating factors"/>
    <property type="match status" value="1"/>
</dbReference>
<evidence type="ECO:0000256" key="1">
    <source>
        <dbReference type="ARBA" id="ARBA00022737"/>
    </source>
</evidence>
<gene>
    <name evidence="4" type="ORF">SVIM_LOCUS364675</name>
</gene>
<dbReference type="PANTHER" id="PTHR23155:SF1239">
    <property type="entry name" value="NB-ARC DOMAIN-CONTAINING PROTEIN"/>
    <property type="match status" value="1"/>
</dbReference>
<dbReference type="GO" id="GO:0043531">
    <property type="term" value="F:ADP binding"/>
    <property type="evidence" value="ECO:0007669"/>
    <property type="project" value="InterPro"/>
</dbReference>
<dbReference type="EMBL" id="CAADRP010001807">
    <property type="protein sequence ID" value="VFU52811.1"/>
    <property type="molecule type" value="Genomic_DNA"/>
</dbReference>
<keyword evidence="2" id="KW-0611">Plant defense</keyword>
<sequence>MDCQRTLKVEPLSEGEAWNLFVEKLGHGVGLFPETKQIVAESIVKECAGLPLGIVTMAGSMKGVEPEYRWRDALQRLRISEVGPRDVKTKVLRVLEVSYDQLNDLELRKCFLHVTLFPKGKIILREDLIEHLIDEGIIVEMGWRRSQFDRVIRHDLRNYKLNLGESSFFHHLIRLKVLDLSDTDIEKLPDSICHLTKLTVLLLGWCAKLSYVPSLAKLTALKKLDLSYTLKNEANLVEVHEVLRLQRLETLECNFRDLENFEFSTAQDPSSGFEGFGMKKLPSLNNIYSGRLECNSLEEITVNDCPWLTTIPLTIPHTLKKIQVDPESLRNSIEWAIISEEPVSNPQEDALHS</sequence>
<name>A0A6N2MIX2_SALVM</name>
<protein>
    <recommendedName>
        <fullName evidence="3">Disease resistance R13L4/SHOC-2-like LRR domain-containing protein</fullName>
    </recommendedName>
</protein>
<evidence type="ECO:0000256" key="2">
    <source>
        <dbReference type="ARBA" id="ARBA00022821"/>
    </source>
</evidence>
<proteinExistence type="predicted"/>
<dbReference type="InterPro" id="IPR032675">
    <property type="entry name" value="LRR_dom_sf"/>
</dbReference>
<dbReference type="Gene3D" id="3.80.10.10">
    <property type="entry name" value="Ribonuclease Inhibitor"/>
    <property type="match status" value="1"/>
</dbReference>
<dbReference type="GO" id="GO:0098542">
    <property type="term" value="P:defense response to other organism"/>
    <property type="evidence" value="ECO:0007669"/>
    <property type="project" value="TreeGrafter"/>
</dbReference>
<keyword evidence="1" id="KW-0677">Repeat</keyword>
<dbReference type="InterPro" id="IPR042197">
    <property type="entry name" value="Apaf_helical"/>
</dbReference>
<organism evidence="4">
    <name type="scientific">Salix viminalis</name>
    <name type="common">Common osier</name>
    <name type="synonym">Basket willow</name>
    <dbReference type="NCBI Taxonomy" id="40686"/>
    <lineage>
        <taxon>Eukaryota</taxon>
        <taxon>Viridiplantae</taxon>
        <taxon>Streptophyta</taxon>
        <taxon>Embryophyta</taxon>
        <taxon>Tracheophyta</taxon>
        <taxon>Spermatophyta</taxon>
        <taxon>Magnoliopsida</taxon>
        <taxon>eudicotyledons</taxon>
        <taxon>Gunneridae</taxon>
        <taxon>Pentapetalae</taxon>
        <taxon>rosids</taxon>
        <taxon>fabids</taxon>
        <taxon>Malpighiales</taxon>
        <taxon>Salicaceae</taxon>
        <taxon>Saliceae</taxon>
        <taxon>Salix</taxon>
    </lineage>
</organism>
<dbReference type="PANTHER" id="PTHR23155">
    <property type="entry name" value="DISEASE RESISTANCE PROTEIN RP"/>
    <property type="match status" value="1"/>
</dbReference>